<accession>A0A5E4MHV8</accession>
<dbReference type="PRINTS" id="PR00071">
    <property type="entry name" value="HMGCOARDTASE"/>
</dbReference>
<dbReference type="GO" id="GO:0008299">
    <property type="term" value="P:isoprenoid biosynthetic process"/>
    <property type="evidence" value="ECO:0007669"/>
    <property type="project" value="InterPro"/>
</dbReference>
<feature type="transmembrane region" description="Helical" evidence="11">
    <location>
        <begin position="136"/>
        <end position="157"/>
    </location>
</feature>
<evidence type="ECO:0000259" key="12">
    <source>
        <dbReference type="PROSITE" id="PS50156"/>
    </source>
</evidence>
<dbReference type="InterPro" id="IPR009023">
    <property type="entry name" value="HMG_CoA_Rdtase_NAD(P)-bd_sf"/>
</dbReference>
<evidence type="ECO:0000256" key="7">
    <source>
        <dbReference type="ARBA" id="ARBA00022989"/>
    </source>
</evidence>
<dbReference type="GO" id="GO:0015936">
    <property type="term" value="P:coenzyme A metabolic process"/>
    <property type="evidence" value="ECO:0007669"/>
    <property type="project" value="InterPro"/>
</dbReference>
<dbReference type="GO" id="GO:0016126">
    <property type="term" value="P:sterol biosynthetic process"/>
    <property type="evidence" value="ECO:0007669"/>
    <property type="project" value="TreeGrafter"/>
</dbReference>
<dbReference type="FunFam" id="3.90.770.10:FF:000001">
    <property type="entry name" value="3-hydroxy-3-methylglutaryl coenzyme A reductase"/>
    <property type="match status" value="1"/>
</dbReference>
<dbReference type="PROSITE" id="PS50065">
    <property type="entry name" value="HMG_COA_REDUCTASE_4"/>
    <property type="match status" value="1"/>
</dbReference>
<dbReference type="AlphaFoldDB" id="A0A5E4MHV8"/>
<comment type="similarity">
    <text evidence="3 11">Belongs to the HMG-CoA reductase family.</text>
</comment>
<dbReference type="PROSITE" id="PS00318">
    <property type="entry name" value="HMG_COA_REDUCTASE_2"/>
    <property type="match status" value="1"/>
</dbReference>
<keyword evidence="5 11" id="KW-0256">Endoplasmic reticulum</keyword>
<dbReference type="GO" id="GO:0004420">
    <property type="term" value="F:hydroxymethylglutaryl-CoA reductase (NADPH) activity"/>
    <property type="evidence" value="ECO:0007669"/>
    <property type="project" value="UniProtKB-EC"/>
</dbReference>
<dbReference type="Gene3D" id="3.30.70.420">
    <property type="entry name" value="Hydroxymethylglutaryl-CoA reductase, class I/II, NAD/NADP-binding domain"/>
    <property type="match status" value="1"/>
</dbReference>
<dbReference type="InterPro" id="IPR000731">
    <property type="entry name" value="SSD"/>
</dbReference>
<feature type="transmembrane region" description="Helical" evidence="11">
    <location>
        <begin position="210"/>
        <end position="234"/>
    </location>
</feature>
<comment type="subcellular location">
    <subcellularLocation>
        <location evidence="1 11">Endoplasmic reticulum membrane</location>
        <topology evidence="1 11">Multi-pass membrane protein</topology>
    </subcellularLocation>
</comment>
<evidence type="ECO:0000313" key="13">
    <source>
        <dbReference type="EMBL" id="VVC31813.1"/>
    </source>
</evidence>
<feature type="transmembrane region" description="Helical" evidence="11">
    <location>
        <begin position="177"/>
        <end position="198"/>
    </location>
</feature>
<dbReference type="InterPro" id="IPR009029">
    <property type="entry name" value="HMG_CoA_Rdtase_sub-bd_dom_sf"/>
</dbReference>
<dbReference type="InterPro" id="IPR053958">
    <property type="entry name" value="HMGCR/SNAP/NPC1-like_SSD"/>
</dbReference>
<proteinExistence type="inferred from homology"/>
<organism evidence="13 14">
    <name type="scientific">Cinara cedri</name>
    <dbReference type="NCBI Taxonomy" id="506608"/>
    <lineage>
        <taxon>Eukaryota</taxon>
        <taxon>Metazoa</taxon>
        <taxon>Ecdysozoa</taxon>
        <taxon>Arthropoda</taxon>
        <taxon>Hexapoda</taxon>
        <taxon>Insecta</taxon>
        <taxon>Pterygota</taxon>
        <taxon>Neoptera</taxon>
        <taxon>Paraneoptera</taxon>
        <taxon>Hemiptera</taxon>
        <taxon>Sternorrhyncha</taxon>
        <taxon>Aphidomorpha</taxon>
        <taxon>Aphidoidea</taxon>
        <taxon>Aphididae</taxon>
        <taxon>Lachninae</taxon>
        <taxon>Cinara</taxon>
    </lineage>
</organism>
<dbReference type="InterPro" id="IPR023074">
    <property type="entry name" value="HMG_CoA_Rdtase_cat_sf"/>
</dbReference>
<evidence type="ECO:0000256" key="9">
    <source>
        <dbReference type="ARBA" id="ARBA00023136"/>
    </source>
</evidence>
<dbReference type="UniPathway" id="UPA00058">
    <property type="reaction ID" value="UER00103"/>
</dbReference>
<evidence type="ECO:0000256" key="6">
    <source>
        <dbReference type="ARBA" id="ARBA00022857"/>
    </source>
</evidence>
<dbReference type="OrthoDB" id="310654at2759"/>
<reference evidence="13 14" key="1">
    <citation type="submission" date="2019-08" db="EMBL/GenBank/DDBJ databases">
        <authorList>
            <person name="Alioto T."/>
            <person name="Alioto T."/>
            <person name="Gomez Garrido J."/>
        </authorList>
    </citation>
    <scope>NUCLEOTIDE SEQUENCE [LARGE SCALE GENOMIC DNA]</scope>
</reference>
<comment type="pathway">
    <text evidence="2 11">Metabolic intermediate biosynthesis; (R)-mevalonate biosynthesis; (R)-mevalonate from acetyl-CoA: step 3/3.</text>
</comment>
<dbReference type="Gene3D" id="3.90.770.10">
    <property type="entry name" value="3-hydroxy-3-methylglutaryl-coenzyme A Reductase, Chain A, domain 2"/>
    <property type="match status" value="1"/>
</dbReference>
<dbReference type="SUPFAM" id="SSF56542">
    <property type="entry name" value="Substrate-binding domain of HMG-CoA reductase"/>
    <property type="match status" value="1"/>
</dbReference>
<protein>
    <recommendedName>
        <fullName evidence="11">3-hydroxy-3-methylglutaryl coenzyme A reductase</fullName>
        <shortName evidence="11">HMG-CoA reductase</shortName>
        <ecNumber evidence="11">1.1.1.34</ecNumber>
    </recommendedName>
</protein>
<comment type="catalytic activity">
    <reaction evidence="10">
        <text>(R)-mevalonate + 2 NADP(+) + CoA = (3S)-3-hydroxy-3-methylglutaryl-CoA + 2 NADPH + 2 H(+)</text>
        <dbReference type="Rhea" id="RHEA:15989"/>
        <dbReference type="ChEBI" id="CHEBI:15378"/>
        <dbReference type="ChEBI" id="CHEBI:36464"/>
        <dbReference type="ChEBI" id="CHEBI:43074"/>
        <dbReference type="ChEBI" id="CHEBI:57287"/>
        <dbReference type="ChEBI" id="CHEBI:57783"/>
        <dbReference type="ChEBI" id="CHEBI:58349"/>
        <dbReference type="EC" id="1.1.1.34"/>
    </reaction>
    <physiologicalReaction direction="right-to-left" evidence="10">
        <dbReference type="Rhea" id="RHEA:15991"/>
    </physiologicalReaction>
</comment>
<dbReference type="Pfam" id="PF00368">
    <property type="entry name" value="HMG-CoA_red"/>
    <property type="match status" value="1"/>
</dbReference>
<evidence type="ECO:0000256" key="4">
    <source>
        <dbReference type="ARBA" id="ARBA00022692"/>
    </source>
</evidence>
<keyword evidence="7 11" id="KW-1133">Transmembrane helix</keyword>
<evidence type="ECO:0000313" key="14">
    <source>
        <dbReference type="Proteomes" id="UP000325440"/>
    </source>
</evidence>
<keyword evidence="8 11" id="KW-0560">Oxidoreductase</keyword>
<evidence type="ECO:0000256" key="10">
    <source>
        <dbReference type="ARBA" id="ARBA00049909"/>
    </source>
</evidence>
<dbReference type="CDD" id="cd00643">
    <property type="entry name" value="HMG-CoA_reductase_classI"/>
    <property type="match status" value="1"/>
</dbReference>
<dbReference type="Proteomes" id="UP000325440">
    <property type="component" value="Unassembled WGS sequence"/>
</dbReference>
<dbReference type="Pfam" id="PF12349">
    <property type="entry name" value="Sterol-sensing"/>
    <property type="match status" value="1"/>
</dbReference>
<dbReference type="EMBL" id="CABPRJ010000951">
    <property type="protein sequence ID" value="VVC31813.1"/>
    <property type="molecule type" value="Genomic_DNA"/>
</dbReference>
<feature type="transmembrane region" description="Helical" evidence="11">
    <location>
        <begin position="74"/>
        <end position="95"/>
    </location>
</feature>
<keyword evidence="6 11" id="KW-0521">NADP</keyword>
<dbReference type="SUPFAM" id="SSF55035">
    <property type="entry name" value="NAD-binding domain of HMG-CoA reductase"/>
    <property type="match status" value="1"/>
</dbReference>
<evidence type="ECO:0000256" key="11">
    <source>
        <dbReference type="RuleBase" id="RU361219"/>
    </source>
</evidence>
<dbReference type="PANTHER" id="PTHR10572:SF24">
    <property type="entry name" value="3-HYDROXY-3-METHYLGLUTARYL-COENZYME A REDUCTASE"/>
    <property type="match status" value="1"/>
</dbReference>
<dbReference type="PROSITE" id="PS00066">
    <property type="entry name" value="HMG_COA_REDUCTASE_1"/>
    <property type="match status" value="1"/>
</dbReference>
<evidence type="ECO:0000256" key="8">
    <source>
        <dbReference type="ARBA" id="ARBA00023002"/>
    </source>
</evidence>
<dbReference type="PANTHER" id="PTHR10572">
    <property type="entry name" value="3-HYDROXY-3-METHYLGLUTARYL-COENZYME A REDUCTASE"/>
    <property type="match status" value="1"/>
</dbReference>
<dbReference type="PROSITE" id="PS50156">
    <property type="entry name" value="SSD"/>
    <property type="match status" value="1"/>
</dbReference>
<dbReference type="InterPro" id="IPR023076">
    <property type="entry name" value="HMG_CoA_Rdtase_CS"/>
</dbReference>
<dbReference type="InterPro" id="IPR002202">
    <property type="entry name" value="HMG_CoA_Rdtase"/>
</dbReference>
<name>A0A5E4MHV8_9HEMI</name>
<dbReference type="EC" id="1.1.1.34" evidence="11"/>
<dbReference type="PROSITE" id="PS01192">
    <property type="entry name" value="HMG_COA_REDUCTASE_3"/>
    <property type="match status" value="1"/>
</dbReference>
<keyword evidence="9 11" id="KW-0472">Membrane</keyword>
<dbReference type="InterPro" id="IPR004554">
    <property type="entry name" value="HMG_CoA_Rdtase_eu_arc"/>
</dbReference>
<feature type="domain" description="SSD" evidence="12">
    <location>
        <begin position="76"/>
        <end position="232"/>
    </location>
</feature>
<dbReference type="GO" id="GO:0005778">
    <property type="term" value="C:peroxisomal membrane"/>
    <property type="evidence" value="ECO:0007669"/>
    <property type="project" value="TreeGrafter"/>
</dbReference>
<feature type="transmembrane region" description="Helical" evidence="11">
    <location>
        <begin position="107"/>
        <end position="129"/>
    </location>
</feature>
<feature type="transmembrane region" description="Helical" evidence="11">
    <location>
        <begin position="325"/>
        <end position="351"/>
    </location>
</feature>
<dbReference type="GO" id="GO:0005789">
    <property type="term" value="C:endoplasmic reticulum membrane"/>
    <property type="evidence" value="ECO:0007669"/>
    <property type="project" value="UniProtKB-SubCell"/>
</dbReference>
<dbReference type="FunFam" id="3.30.70.420:FF:000001">
    <property type="entry name" value="3-hydroxy-3-methylglutaryl coenzyme A reductase"/>
    <property type="match status" value="1"/>
</dbReference>
<dbReference type="InterPro" id="IPR023282">
    <property type="entry name" value="HMG_CoA_Rdtase_N"/>
</dbReference>
<keyword evidence="4 11" id="KW-0812">Transmembrane</keyword>
<evidence type="ECO:0000256" key="5">
    <source>
        <dbReference type="ARBA" id="ARBA00022824"/>
    </source>
</evidence>
<keyword evidence="14" id="KW-1185">Reference proteome</keyword>
<sequence>MESVKTQNRPVDMFDNVFGGIGKGCASHPWEVIVGVLTVTACMLSMDNTSDPSMSTVPNNIPHNTKIVDDESHAIDVIFMTLIRCICMLFCYYQFNNLRQLNSKYVLGIAAIFTVFSSFVFSTIVIHYLNGDLKDAMFLFLLVLLVNLKKASLLAQYALSGCSQTEVITNISQGMSLLGPSFTLDSIVCSLVISVGMLSGVQRLETLCMFTCMSFIVNYVVMMSFYPACLSLVLDLLRGGDENGLPFWGDRSQITAICIDHKSDPITQRVKVIMSVGVMIVHAQSRWALSGMETEADNILGIQVTKFAVFNETEENNHCTVHSSIVHWMACGFEHIVILILLLSMIVWFWFFSDRDDLASHVLVNRHLNKSDNSESVPVKNIQHTETQTDYKKLSTITSNKMIQTEKADSDIIVSDNNNMEIRTIDECLIVYKTQKSAEKLNDEEVLMLVKSNHIKPYMLEKCVNNPERGVGLRRKVIAEESNLTEALIKLPYTGYDYSKVLGTNCENVIGYVAVPVGIAGPLLVDDVFYQVPMATTEGCLVASTNRGCRALTSCGGVITRVVDDGMTRGPVVRFSSVTTASEAKLWMDNPDNFKIIKSAFDSTSRFARLTKLLVRIAGRHLFIRFTAFTGDAMGMNMLSKGTEESLKIIGGFFPDMEILSLSGNFCSDKKPAAVNWIEGRGKYVVSEAIVPSKIVTDVLKTTVASLVDVNISKNLMGSAIAGSIGGNNAHAANIVTAIYIATGQDPAQNVASSNCMTLMEAFGDDLYVSCTMPSVEIGTVGGGTALPGQSACLEMLGVRGPHSQTPGDNAKRLARILCATVLAGELSLMSALTAGHLVQSHMAHNRSSAPRNAIQNVESKSCKLAKQFTDCIS</sequence>
<evidence type="ECO:0000256" key="3">
    <source>
        <dbReference type="ARBA" id="ARBA00007661"/>
    </source>
</evidence>
<dbReference type="Gene3D" id="1.10.3270.10">
    <property type="entry name" value="HMGR, N-terminal domain"/>
    <property type="match status" value="1"/>
</dbReference>
<evidence type="ECO:0000256" key="2">
    <source>
        <dbReference type="ARBA" id="ARBA00005084"/>
    </source>
</evidence>
<dbReference type="NCBIfam" id="TIGR00533">
    <property type="entry name" value="HMG_CoA_R_NADP"/>
    <property type="match status" value="1"/>
</dbReference>
<evidence type="ECO:0000256" key="1">
    <source>
        <dbReference type="ARBA" id="ARBA00004477"/>
    </source>
</evidence>
<gene>
    <name evidence="13" type="ORF">CINCED_3A007909</name>
</gene>